<dbReference type="CDD" id="cd00092">
    <property type="entry name" value="HTH_CRP"/>
    <property type="match status" value="1"/>
</dbReference>
<dbReference type="PANTHER" id="PTHR24567">
    <property type="entry name" value="CRP FAMILY TRANSCRIPTIONAL REGULATORY PROTEIN"/>
    <property type="match status" value="1"/>
</dbReference>
<keyword evidence="1" id="KW-0805">Transcription regulation</keyword>
<feature type="domain" description="Cyclic nucleotide-binding" evidence="4">
    <location>
        <begin position="24"/>
        <end position="98"/>
    </location>
</feature>
<dbReference type="GO" id="GO:0003700">
    <property type="term" value="F:DNA-binding transcription factor activity"/>
    <property type="evidence" value="ECO:0007669"/>
    <property type="project" value="TreeGrafter"/>
</dbReference>
<sequence length="239" mass="26604">MSYKFNIATVETSCKNCSLSELCLPRGLSDPEMQALDTLVEKRKPYKSGEYLFQSGQAFKNLYAIKSGSVKVVLPSEDGEQQIIGFFMPGELLGLDAMGKKTHVCSAIALETTSVCSLPFEDMQDICHDIKSLSKQFLSLISSEIGNEHQMLLTLGKKKAESRLATFLINLSSRFSRRGLASNAFNLTMSRHDISNYLGLADETVSRLFTRLQDDNVLAVNRRLVEIVDHEKLKAIAKL</sequence>
<dbReference type="FunFam" id="1.10.10.10:FF:000028">
    <property type="entry name" value="Fumarate/nitrate reduction transcriptional regulator Fnr"/>
    <property type="match status" value="1"/>
</dbReference>
<dbReference type="InterPro" id="IPR050397">
    <property type="entry name" value="Env_Response_Regulators"/>
</dbReference>
<proteinExistence type="predicted"/>
<reference evidence="6" key="1">
    <citation type="submission" date="2018-06" db="EMBL/GenBank/DDBJ databases">
        <authorList>
            <person name="Zhirakovskaya E."/>
        </authorList>
    </citation>
    <scope>NUCLEOTIDE SEQUENCE</scope>
</reference>
<evidence type="ECO:0000259" key="5">
    <source>
        <dbReference type="PROSITE" id="PS51063"/>
    </source>
</evidence>
<dbReference type="EMBL" id="UOFS01000040">
    <property type="protein sequence ID" value="VAW99638.1"/>
    <property type="molecule type" value="Genomic_DNA"/>
</dbReference>
<dbReference type="SUPFAM" id="SSF46785">
    <property type="entry name" value="Winged helix' DNA-binding domain"/>
    <property type="match status" value="1"/>
</dbReference>
<dbReference type="InterPro" id="IPR036390">
    <property type="entry name" value="WH_DNA-bd_sf"/>
</dbReference>
<dbReference type="Gene3D" id="2.60.120.10">
    <property type="entry name" value="Jelly Rolls"/>
    <property type="match status" value="1"/>
</dbReference>
<name>A0A3B1A1M0_9ZZZZ</name>
<keyword evidence="2" id="KW-0238">DNA-binding</keyword>
<evidence type="ECO:0000256" key="1">
    <source>
        <dbReference type="ARBA" id="ARBA00023015"/>
    </source>
</evidence>
<dbReference type="Pfam" id="PF13545">
    <property type="entry name" value="HTH_Crp_2"/>
    <property type="match status" value="1"/>
</dbReference>
<protein>
    <submittedName>
        <fullName evidence="6">Fumarate and nitrate reduction regulatory protein</fullName>
    </submittedName>
</protein>
<accession>A0A3B1A1M0</accession>
<dbReference type="SMART" id="SM00419">
    <property type="entry name" value="HTH_CRP"/>
    <property type="match status" value="1"/>
</dbReference>
<dbReference type="InterPro" id="IPR000595">
    <property type="entry name" value="cNMP-bd_dom"/>
</dbReference>
<organism evidence="6">
    <name type="scientific">hydrothermal vent metagenome</name>
    <dbReference type="NCBI Taxonomy" id="652676"/>
    <lineage>
        <taxon>unclassified sequences</taxon>
        <taxon>metagenomes</taxon>
        <taxon>ecological metagenomes</taxon>
    </lineage>
</organism>
<gene>
    <name evidence="6" type="ORF">MNBD_GAMMA22-2868</name>
</gene>
<dbReference type="InterPro" id="IPR014710">
    <property type="entry name" value="RmlC-like_jellyroll"/>
</dbReference>
<dbReference type="AlphaFoldDB" id="A0A3B1A1M0"/>
<feature type="domain" description="HTH crp-type" evidence="5">
    <location>
        <begin position="158"/>
        <end position="231"/>
    </location>
</feature>
<keyword evidence="3" id="KW-0804">Transcription</keyword>
<dbReference type="InterPro" id="IPR036388">
    <property type="entry name" value="WH-like_DNA-bd_sf"/>
</dbReference>
<dbReference type="PROSITE" id="PS51063">
    <property type="entry name" value="HTH_CRP_2"/>
    <property type="match status" value="1"/>
</dbReference>
<evidence type="ECO:0000313" key="6">
    <source>
        <dbReference type="EMBL" id="VAW99638.1"/>
    </source>
</evidence>
<dbReference type="NCBIfam" id="NF008365">
    <property type="entry name" value="PRK11161.1"/>
    <property type="match status" value="1"/>
</dbReference>
<dbReference type="InterPro" id="IPR012318">
    <property type="entry name" value="HTH_CRP"/>
</dbReference>
<dbReference type="Pfam" id="PF00027">
    <property type="entry name" value="cNMP_binding"/>
    <property type="match status" value="1"/>
</dbReference>
<dbReference type="Gene3D" id="1.10.10.10">
    <property type="entry name" value="Winged helix-like DNA-binding domain superfamily/Winged helix DNA-binding domain"/>
    <property type="match status" value="1"/>
</dbReference>
<dbReference type="GO" id="GO:0003677">
    <property type="term" value="F:DNA binding"/>
    <property type="evidence" value="ECO:0007669"/>
    <property type="project" value="UniProtKB-KW"/>
</dbReference>
<evidence type="ECO:0000259" key="4">
    <source>
        <dbReference type="PROSITE" id="PS50042"/>
    </source>
</evidence>
<dbReference type="GO" id="GO:0005829">
    <property type="term" value="C:cytosol"/>
    <property type="evidence" value="ECO:0007669"/>
    <property type="project" value="TreeGrafter"/>
</dbReference>
<evidence type="ECO:0000256" key="3">
    <source>
        <dbReference type="ARBA" id="ARBA00023163"/>
    </source>
</evidence>
<dbReference type="PANTHER" id="PTHR24567:SF75">
    <property type="entry name" value="FUMARATE AND NITRATE REDUCTION REGULATORY PROTEIN"/>
    <property type="match status" value="1"/>
</dbReference>
<dbReference type="SUPFAM" id="SSF51206">
    <property type="entry name" value="cAMP-binding domain-like"/>
    <property type="match status" value="1"/>
</dbReference>
<dbReference type="SMART" id="SM00100">
    <property type="entry name" value="cNMP"/>
    <property type="match status" value="1"/>
</dbReference>
<dbReference type="PRINTS" id="PR00034">
    <property type="entry name" value="HTHCRP"/>
</dbReference>
<dbReference type="PROSITE" id="PS50042">
    <property type="entry name" value="CNMP_BINDING_3"/>
    <property type="match status" value="1"/>
</dbReference>
<dbReference type="CDD" id="cd00038">
    <property type="entry name" value="CAP_ED"/>
    <property type="match status" value="1"/>
</dbReference>
<dbReference type="InterPro" id="IPR018490">
    <property type="entry name" value="cNMP-bd_dom_sf"/>
</dbReference>
<evidence type="ECO:0000256" key="2">
    <source>
        <dbReference type="ARBA" id="ARBA00023125"/>
    </source>
</evidence>